<reference evidence="1 2" key="2">
    <citation type="journal article" date="2017" name="Front. Plant Sci.">
        <title>Gene Classification and Mining of Molecular Markers Useful in Red Clover (Trifolium pratense) Breeding.</title>
        <authorList>
            <person name="Istvanek J."/>
            <person name="Dluhosova J."/>
            <person name="Dluhos P."/>
            <person name="Patkova L."/>
            <person name="Nedelnik J."/>
            <person name="Repkova J."/>
        </authorList>
    </citation>
    <scope>NUCLEOTIDE SEQUENCE [LARGE SCALE GENOMIC DNA]</scope>
    <source>
        <strain evidence="2">cv. Tatra</strain>
        <tissue evidence="1">Young leaves</tissue>
    </source>
</reference>
<accession>A0A2K3KHT2</accession>
<protein>
    <submittedName>
        <fullName evidence="1">Uncharacterized protein</fullName>
    </submittedName>
</protein>
<sequence>CCRIADRHGLQRACRIIALHSPVDQTIGRISQRRVAGPIRLAVRTGGNGQRGRRDFQIG</sequence>
<evidence type="ECO:0000313" key="1">
    <source>
        <dbReference type="EMBL" id="PNX65819.1"/>
    </source>
</evidence>
<dbReference type="Proteomes" id="UP000236291">
    <property type="component" value="Unassembled WGS sequence"/>
</dbReference>
<dbReference type="EMBL" id="ASHM01185353">
    <property type="protein sequence ID" value="PNX65819.1"/>
    <property type="molecule type" value="Genomic_DNA"/>
</dbReference>
<gene>
    <name evidence="1" type="ORF">L195_g062787</name>
</gene>
<feature type="non-terminal residue" evidence="1">
    <location>
        <position position="1"/>
    </location>
</feature>
<reference evidence="1 2" key="1">
    <citation type="journal article" date="2014" name="Am. J. Bot.">
        <title>Genome assembly and annotation for red clover (Trifolium pratense; Fabaceae).</title>
        <authorList>
            <person name="Istvanek J."/>
            <person name="Jaros M."/>
            <person name="Krenek A."/>
            <person name="Repkova J."/>
        </authorList>
    </citation>
    <scope>NUCLEOTIDE SEQUENCE [LARGE SCALE GENOMIC DNA]</scope>
    <source>
        <strain evidence="2">cv. Tatra</strain>
        <tissue evidence="1">Young leaves</tissue>
    </source>
</reference>
<dbReference type="AlphaFoldDB" id="A0A2K3KHT2"/>
<proteinExistence type="predicted"/>
<name>A0A2K3KHT2_TRIPR</name>
<organism evidence="1 2">
    <name type="scientific">Trifolium pratense</name>
    <name type="common">Red clover</name>
    <dbReference type="NCBI Taxonomy" id="57577"/>
    <lineage>
        <taxon>Eukaryota</taxon>
        <taxon>Viridiplantae</taxon>
        <taxon>Streptophyta</taxon>
        <taxon>Embryophyta</taxon>
        <taxon>Tracheophyta</taxon>
        <taxon>Spermatophyta</taxon>
        <taxon>Magnoliopsida</taxon>
        <taxon>eudicotyledons</taxon>
        <taxon>Gunneridae</taxon>
        <taxon>Pentapetalae</taxon>
        <taxon>rosids</taxon>
        <taxon>fabids</taxon>
        <taxon>Fabales</taxon>
        <taxon>Fabaceae</taxon>
        <taxon>Papilionoideae</taxon>
        <taxon>50 kb inversion clade</taxon>
        <taxon>NPAAA clade</taxon>
        <taxon>Hologalegina</taxon>
        <taxon>IRL clade</taxon>
        <taxon>Trifolieae</taxon>
        <taxon>Trifolium</taxon>
    </lineage>
</organism>
<evidence type="ECO:0000313" key="2">
    <source>
        <dbReference type="Proteomes" id="UP000236291"/>
    </source>
</evidence>
<comment type="caution">
    <text evidence="1">The sequence shown here is derived from an EMBL/GenBank/DDBJ whole genome shotgun (WGS) entry which is preliminary data.</text>
</comment>